<feature type="compositionally biased region" description="Polar residues" evidence="1">
    <location>
        <begin position="228"/>
        <end position="250"/>
    </location>
</feature>
<reference evidence="2" key="1">
    <citation type="submission" date="2023-01" db="EMBL/GenBank/DDBJ databases">
        <title>Genome assembly of the deep-sea coral Lophelia pertusa.</title>
        <authorList>
            <person name="Herrera S."/>
            <person name="Cordes E."/>
        </authorList>
    </citation>
    <scope>NUCLEOTIDE SEQUENCE</scope>
    <source>
        <strain evidence="2">USNM1676648</strain>
        <tissue evidence="2">Polyp</tissue>
    </source>
</reference>
<feature type="compositionally biased region" description="Polar residues" evidence="1">
    <location>
        <begin position="134"/>
        <end position="144"/>
    </location>
</feature>
<feature type="region of interest" description="Disordered" evidence="1">
    <location>
        <begin position="125"/>
        <end position="145"/>
    </location>
</feature>
<dbReference type="AlphaFoldDB" id="A0A9X0D486"/>
<evidence type="ECO:0000313" key="2">
    <source>
        <dbReference type="EMBL" id="KAJ7384269.1"/>
    </source>
</evidence>
<feature type="region of interest" description="Disordered" evidence="1">
    <location>
        <begin position="271"/>
        <end position="311"/>
    </location>
</feature>
<evidence type="ECO:0000256" key="1">
    <source>
        <dbReference type="SAM" id="MobiDB-lite"/>
    </source>
</evidence>
<keyword evidence="3" id="KW-1185">Reference proteome</keyword>
<organism evidence="2 3">
    <name type="scientific">Desmophyllum pertusum</name>
    <dbReference type="NCBI Taxonomy" id="174260"/>
    <lineage>
        <taxon>Eukaryota</taxon>
        <taxon>Metazoa</taxon>
        <taxon>Cnidaria</taxon>
        <taxon>Anthozoa</taxon>
        <taxon>Hexacorallia</taxon>
        <taxon>Scleractinia</taxon>
        <taxon>Caryophylliina</taxon>
        <taxon>Caryophylliidae</taxon>
        <taxon>Desmophyllum</taxon>
    </lineage>
</organism>
<comment type="caution">
    <text evidence="2">The sequence shown here is derived from an EMBL/GenBank/DDBJ whole genome shotgun (WGS) entry which is preliminary data.</text>
</comment>
<dbReference type="OrthoDB" id="5984155at2759"/>
<accession>A0A9X0D486</accession>
<evidence type="ECO:0000313" key="3">
    <source>
        <dbReference type="Proteomes" id="UP001163046"/>
    </source>
</evidence>
<sequence length="417" mass="46109">MCTVPEQSSVTVSPPRAELSYPDSWIDANMFSQPKQVIEQQRTTNSFAERSSFHGNHATTAAHAQTRGRVVDSTSQLFPVLSQVNPTDQSLIYSNEQTSTSSKKLRSVNMQEVVNIYRMAANASSRADPIRQTAVHSPSDSPSQKPCDLLFSFMKQDGKSDMFLVVNDEVFAVRRFDYKGDSYLIHTDKKGKTSILAKLPEDEKSKLQNNGTSATTGQQLPAKRRRPSNITPSGSDQSGRASQQRVTSQHPAEGSLIITSLQNSFLQTFSGAKARDTAPTTSGQWQGIPRGMRSQNRQENTTSLNEGGVLSESQSVYNDMRTQSENRQLLNQVLNGVRAGTSGHRQRPLVTSWPQSVPTAQQHFLSQARARNQIGANDSLQSSTARSHQRTPRSRNCARLVQQLEQPTVDRESKSIS</sequence>
<feature type="compositionally biased region" description="Polar residues" evidence="1">
    <location>
        <begin position="207"/>
        <end position="219"/>
    </location>
</feature>
<feature type="region of interest" description="Disordered" evidence="1">
    <location>
        <begin position="377"/>
        <end position="417"/>
    </location>
</feature>
<name>A0A9X0D486_9CNID</name>
<dbReference type="Proteomes" id="UP001163046">
    <property type="component" value="Unassembled WGS sequence"/>
</dbReference>
<feature type="compositionally biased region" description="Polar residues" evidence="1">
    <location>
        <begin position="377"/>
        <end position="386"/>
    </location>
</feature>
<protein>
    <submittedName>
        <fullName evidence="2">Uncharacterized protein</fullName>
    </submittedName>
</protein>
<dbReference type="EMBL" id="MU825889">
    <property type="protein sequence ID" value="KAJ7384269.1"/>
    <property type="molecule type" value="Genomic_DNA"/>
</dbReference>
<feature type="compositionally biased region" description="Polar residues" evidence="1">
    <location>
        <begin position="293"/>
        <end position="311"/>
    </location>
</feature>
<feature type="compositionally biased region" description="Basic and acidic residues" evidence="1">
    <location>
        <begin position="408"/>
        <end position="417"/>
    </location>
</feature>
<feature type="region of interest" description="Disordered" evidence="1">
    <location>
        <begin position="338"/>
        <end position="360"/>
    </location>
</feature>
<gene>
    <name evidence="2" type="ORF">OS493_022903</name>
</gene>
<feature type="region of interest" description="Disordered" evidence="1">
    <location>
        <begin position="200"/>
        <end position="251"/>
    </location>
</feature>
<proteinExistence type="predicted"/>